<name>A0ABN2FF30_9ACTN</name>
<dbReference type="Proteomes" id="UP001500064">
    <property type="component" value="Unassembled WGS sequence"/>
</dbReference>
<reference evidence="2 3" key="1">
    <citation type="journal article" date="2019" name="Int. J. Syst. Evol. Microbiol.">
        <title>The Global Catalogue of Microorganisms (GCM) 10K type strain sequencing project: providing services to taxonomists for standard genome sequencing and annotation.</title>
        <authorList>
            <consortium name="The Broad Institute Genomics Platform"/>
            <consortium name="The Broad Institute Genome Sequencing Center for Infectious Disease"/>
            <person name="Wu L."/>
            <person name="Ma J."/>
        </authorList>
    </citation>
    <scope>NUCLEOTIDE SEQUENCE [LARGE SCALE GENOMIC DNA]</scope>
    <source>
        <strain evidence="2 3">JCM 13929</strain>
    </source>
</reference>
<comment type="caution">
    <text evidence="2">The sequence shown here is derived from an EMBL/GenBank/DDBJ whole genome shotgun (WGS) entry which is preliminary data.</text>
</comment>
<accession>A0ABN2FF30</accession>
<dbReference type="EMBL" id="BAAAMU010000033">
    <property type="protein sequence ID" value="GAA1644027.1"/>
    <property type="molecule type" value="Genomic_DNA"/>
</dbReference>
<evidence type="ECO:0000256" key="1">
    <source>
        <dbReference type="SAM" id="Phobius"/>
    </source>
</evidence>
<gene>
    <name evidence="2" type="ORF">GCM10009733_046410</name>
</gene>
<organism evidence="2 3">
    <name type="scientific">Nonomuraea maheshkhaliensis</name>
    <dbReference type="NCBI Taxonomy" id="419590"/>
    <lineage>
        <taxon>Bacteria</taxon>
        <taxon>Bacillati</taxon>
        <taxon>Actinomycetota</taxon>
        <taxon>Actinomycetes</taxon>
        <taxon>Streptosporangiales</taxon>
        <taxon>Streptosporangiaceae</taxon>
        <taxon>Nonomuraea</taxon>
    </lineage>
</organism>
<evidence type="ECO:0000313" key="3">
    <source>
        <dbReference type="Proteomes" id="UP001500064"/>
    </source>
</evidence>
<evidence type="ECO:0000313" key="2">
    <source>
        <dbReference type="EMBL" id="GAA1644027.1"/>
    </source>
</evidence>
<keyword evidence="1" id="KW-1133">Transmembrane helix</keyword>
<keyword evidence="3" id="KW-1185">Reference proteome</keyword>
<keyword evidence="1" id="KW-0812">Transmembrane</keyword>
<feature type="transmembrane region" description="Helical" evidence="1">
    <location>
        <begin position="20"/>
        <end position="40"/>
    </location>
</feature>
<dbReference type="RefSeq" id="WP_346107859.1">
    <property type="nucleotide sequence ID" value="NZ_BAAAMU010000033.1"/>
</dbReference>
<proteinExistence type="predicted"/>
<sequence length="125" mass="13338">MVAILRHQLLDIRLVFSRTVLYALLTTGVAGAYMALVAVLDTAGEVVVSGRPPHHLHTYPLRHGKQDVGELVVGLRPGESRLGGADHAILRLLAAPLPAAVEAAAFRREWDCHPCANAPPNSADP</sequence>
<keyword evidence="1" id="KW-0472">Membrane</keyword>
<protein>
    <submittedName>
        <fullName evidence="2">Uncharacterized protein</fullName>
    </submittedName>
</protein>